<reference evidence="1" key="1">
    <citation type="submission" date="2023-11" db="EMBL/GenBank/DDBJ databases">
        <authorList>
            <person name="Poullet M."/>
        </authorList>
    </citation>
    <scope>NUCLEOTIDE SEQUENCE</scope>
    <source>
        <strain evidence="1">E1834</strain>
    </source>
</reference>
<dbReference type="EMBL" id="CAVMJV010000003">
    <property type="protein sequence ID" value="CAK5018591.1"/>
    <property type="molecule type" value="Genomic_DNA"/>
</dbReference>
<gene>
    <name evidence="1" type="ORF">MENTE1834_LOCUS3876</name>
</gene>
<sequence length="107" mass="11934">MEIPGAQQPAPSVPEAEVQKGGYFRRRSRQNNNENAQFAAKTVNVDSKCNNEELRKIMDKSIAESTATSKRAIAKNAREHFGSSFDVVCSTGNYFKIIFKIKKSSFS</sequence>
<proteinExistence type="predicted"/>
<accession>A0ACB0XUV1</accession>
<keyword evidence="2" id="KW-1185">Reference proteome</keyword>
<evidence type="ECO:0000313" key="1">
    <source>
        <dbReference type="EMBL" id="CAK5018591.1"/>
    </source>
</evidence>
<evidence type="ECO:0000313" key="2">
    <source>
        <dbReference type="Proteomes" id="UP001497535"/>
    </source>
</evidence>
<protein>
    <submittedName>
        <fullName evidence="1">Uncharacterized protein</fullName>
    </submittedName>
</protein>
<name>A0ACB0XUV1_MELEN</name>
<comment type="caution">
    <text evidence="1">The sequence shown here is derived from an EMBL/GenBank/DDBJ whole genome shotgun (WGS) entry which is preliminary data.</text>
</comment>
<organism evidence="1 2">
    <name type="scientific">Meloidogyne enterolobii</name>
    <name type="common">Root-knot nematode worm</name>
    <name type="synonym">Meloidogyne mayaguensis</name>
    <dbReference type="NCBI Taxonomy" id="390850"/>
    <lineage>
        <taxon>Eukaryota</taxon>
        <taxon>Metazoa</taxon>
        <taxon>Ecdysozoa</taxon>
        <taxon>Nematoda</taxon>
        <taxon>Chromadorea</taxon>
        <taxon>Rhabditida</taxon>
        <taxon>Tylenchina</taxon>
        <taxon>Tylenchomorpha</taxon>
        <taxon>Tylenchoidea</taxon>
        <taxon>Meloidogynidae</taxon>
        <taxon>Meloidogyninae</taxon>
        <taxon>Meloidogyne</taxon>
    </lineage>
</organism>
<dbReference type="Proteomes" id="UP001497535">
    <property type="component" value="Unassembled WGS sequence"/>
</dbReference>